<comment type="caution">
    <text evidence="2">The sequence shown here is derived from an EMBL/GenBank/DDBJ whole genome shotgun (WGS) entry which is preliminary data.</text>
</comment>
<accession>A0AAD8R4H9</accession>
<evidence type="ECO:0000313" key="3">
    <source>
        <dbReference type="Proteomes" id="UP001231189"/>
    </source>
</evidence>
<keyword evidence="3" id="KW-1185">Reference proteome</keyword>
<dbReference type="Proteomes" id="UP001231189">
    <property type="component" value="Unassembled WGS sequence"/>
</dbReference>
<reference evidence="2" key="1">
    <citation type="submission" date="2023-07" db="EMBL/GenBank/DDBJ databases">
        <title>A chromosome-level genome assembly of Lolium multiflorum.</title>
        <authorList>
            <person name="Chen Y."/>
            <person name="Copetti D."/>
            <person name="Kolliker R."/>
            <person name="Studer B."/>
        </authorList>
    </citation>
    <scope>NUCLEOTIDE SEQUENCE</scope>
    <source>
        <strain evidence="2">02402/16</strain>
        <tissue evidence="2">Leaf</tissue>
    </source>
</reference>
<protein>
    <submittedName>
        <fullName evidence="2">Uncharacterized protein</fullName>
    </submittedName>
</protein>
<dbReference type="AlphaFoldDB" id="A0AAD8R4H9"/>
<feature type="compositionally biased region" description="Polar residues" evidence="1">
    <location>
        <begin position="70"/>
        <end position="82"/>
    </location>
</feature>
<organism evidence="2 3">
    <name type="scientific">Lolium multiflorum</name>
    <name type="common">Italian ryegrass</name>
    <name type="synonym">Lolium perenne subsp. multiflorum</name>
    <dbReference type="NCBI Taxonomy" id="4521"/>
    <lineage>
        <taxon>Eukaryota</taxon>
        <taxon>Viridiplantae</taxon>
        <taxon>Streptophyta</taxon>
        <taxon>Embryophyta</taxon>
        <taxon>Tracheophyta</taxon>
        <taxon>Spermatophyta</taxon>
        <taxon>Magnoliopsida</taxon>
        <taxon>Liliopsida</taxon>
        <taxon>Poales</taxon>
        <taxon>Poaceae</taxon>
        <taxon>BOP clade</taxon>
        <taxon>Pooideae</taxon>
        <taxon>Poodae</taxon>
        <taxon>Poeae</taxon>
        <taxon>Poeae Chloroplast Group 2 (Poeae type)</taxon>
        <taxon>Loliodinae</taxon>
        <taxon>Loliinae</taxon>
        <taxon>Lolium</taxon>
    </lineage>
</organism>
<sequence length="294" mass="30227">MGNFLTRFSQDEIPGTFPKDDIPGGQPLGRQGTSAGGQFHGPVLRVDGGLRPVANAGDAAKALAPGRFNHSGSTFTSASPSTLPKDEIPGGQPLGRQSTSGVGQFHGPLLRVDDGRRPLANAGDGAKALAHGRFNHSGSTSASPSTLPKDEIPGGQPLGRQSTSGVGQFHGPLLRVDDGRRPLANAGDGAKALAHGRFNHSGSTSASPSLPKEEMPGGQPLGRQGTSVVGQFHGVKEWRPLANTAKAIAPGRFNPSGSTSASPSTSTVYIYIFTIKLQSAAGTVYPSKVYHFGP</sequence>
<evidence type="ECO:0000256" key="1">
    <source>
        <dbReference type="SAM" id="MobiDB-lite"/>
    </source>
</evidence>
<feature type="region of interest" description="Disordered" evidence="1">
    <location>
        <begin position="64"/>
        <end position="226"/>
    </location>
</feature>
<feature type="compositionally biased region" description="Polar residues" evidence="1">
    <location>
        <begin position="136"/>
        <end position="146"/>
    </location>
</feature>
<proteinExistence type="predicted"/>
<name>A0AAD8R4H9_LOLMU</name>
<evidence type="ECO:0000313" key="2">
    <source>
        <dbReference type="EMBL" id="KAK1613916.1"/>
    </source>
</evidence>
<gene>
    <name evidence="2" type="ORF">QYE76_019433</name>
</gene>
<dbReference type="EMBL" id="JAUUTY010000006">
    <property type="protein sequence ID" value="KAK1613916.1"/>
    <property type="molecule type" value="Genomic_DNA"/>
</dbReference>
<feature type="region of interest" description="Disordered" evidence="1">
    <location>
        <begin position="1"/>
        <end position="51"/>
    </location>
</feature>